<dbReference type="AlphaFoldDB" id="A0AAD1UA29"/>
<reference evidence="2" key="1">
    <citation type="submission" date="2023-07" db="EMBL/GenBank/DDBJ databases">
        <authorList>
            <consortium name="AG Swart"/>
            <person name="Singh M."/>
            <person name="Singh A."/>
            <person name="Seah K."/>
            <person name="Emmerich C."/>
        </authorList>
    </citation>
    <scope>NUCLEOTIDE SEQUENCE</scope>
    <source>
        <strain evidence="2">DP1</strain>
    </source>
</reference>
<name>A0AAD1UA29_EUPCR</name>
<dbReference type="CDD" id="cd00590">
    <property type="entry name" value="RRM_SF"/>
    <property type="match status" value="1"/>
</dbReference>
<feature type="compositionally biased region" description="Basic and acidic residues" evidence="1">
    <location>
        <begin position="433"/>
        <end position="450"/>
    </location>
</feature>
<protein>
    <recommendedName>
        <fullName evidence="4">RRM domain-containing protein</fullName>
    </recommendedName>
</protein>
<feature type="region of interest" description="Disordered" evidence="1">
    <location>
        <begin position="418"/>
        <end position="450"/>
    </location>
</feature>
<organism evidence="2 3">
    <name type="scientific">Euplotes crassus</name>
    <dbReference type="NCBI Taxonomy" id="5936"/>
    <lineage>
        <taxon>Eukaryota</taxon>
        <taxon>Sar</taxon>
        <taxon>Alveolata</taxon>
        <taxon>Ciliophora</taxon>
        <taxon>Intramacronucleata</taxon>
        <taxon>Spirotrichea</taxon>
        <taxon>Hypotrichia</taxon>
        <taxon>Euplotida</taxon>
        <taxon>Euplotidae</taxon>
        <taxon>Moneuplotes</taxon>
    </lineage>
</organism>
<evidence type="ECO:0000313" key="2">
    <source>
        <dbReference type="EMBL" id="CAI2364130.1"/>
    </source>
</evidence>
<evidence type="ECO:0008006" key="4">
    <source>
        <dbReference type="Google" id="ProtNLM"/>
    </source>
</evidence>
<keyword evidence="3" id="KW-1185">Reference proteome</keyword>
<gene>
    <name evidence="2" type="ORF">ECRASSUSDP1_LOCUS5472</name>
</gene>
<evidence type="ECO:0000256" key="1">
    <source>
        <dbReference type="SAM" id="MobiDB-lite"/>
    </source>
</evidence>
<comment type="caution">
    <text evidence="2">The sequence shown here is derived from an EMBL/GenBank/DDBJ whole genome shotgun (WGS) entry which is preliminary data.</text>
</comment>
<dbReference type="SUPFAM" id="SSF54928">
    <property type="entry name" value="RNA-binding domain, RBD"/>
    <property type="match status" value="1"/>
</dbReference>
<dbReference type="Proteomes" id="UP001295684">
    <property type="component" value="Unassembled WGS sequence"/>
</dbReference>
<dbReference type="GO" id="GO:0003676">
    <property type="term" value="F:nucleic acid binding"/>
    <property type="evidence" value="ECO:0007669"/>
    <property type="project" value="InterPro"/>
</dbReference>
<evidence type="ECO:0000313" key="3">
    <source>
        <dbReference type="Proteomes" id="UP001295684"/>
    </source>
</evidence>
<sequence length="531" mass="61491">MMKNQYSIVSSSDILGRNLERSHKVLCEYKLPEFLENFMREVGTRCTFVDSITKGNDLDFGPNIEEEMLINDPSSGDESEDSKRSIFPLPPKLSEVLNCVYDPLVYVPLKNIDEAIDGLKLYLMFSRLDKDTNPKQFYKSLIKISSRCSDSIIIDCVKILDTSQSHYKAIVEFKDDKHCSEVYEFLNSPKYKGKFKNKEKESIQINYALDSSRVENSGWVAVVIRNLPREATKSIIVANCSQNGEKVLYATNPIKVKNMYCCMVRVKTIDDAEKICRRLNEKRKFKEGIFVDIHPNSNYKRQNPQKSQFSIFKNEKYFPSNDGKKKVKVHDEVAEMKNPKPDNSIIGQLTLLDRKTDWKNKDVSIIGLEKSKIELDREHPLSIRNRKIHNLLCEISSDRKKFPKMDLVDAAPPIFPKKVEKEPELDEANTNEATKEDMSDNDSTKAERDDICEVQPTNCDDLVIMNEEAFKEKKASKLDVNFIKKRNVKFHAKRVVKQEENEYDDIAPSEPAFFEITHKKRTNTFRRIKCD</sequence>
<dbReference type="InterPro" id="IPR035979">
    <property type="entry name" value="RBD_domain_sf"/>
</dbReference>
<accession>A0AAD1UA29</accession>
<dbReference type="EMBL" id="CAMPGE010005281">
    <property type="protein sequence ID" value="CAI2364130.1"/>
    <property type="molecule type" value="Genomic_DNA"/>
</dbReference>
<proteinExistence type="predicted"/>